<dbReference type="SUPFAM" id="SSF81799">
    <property type="entry name" value="Putative methyltransferase TM0872, insert domain"/>
    <property type="match status" value="1"/>
</dbReference>
<name>A0A2M8EPD1_9BACT</name>
<dbReference type="AlphaFoldDB" id="A0A2M8EPD1"/>
<gene>
    <name evidence="6" type="primary">rsmH</name>
    <name evidence="7" type="ORF">CO057_01895</name>
</gene>
<evidence type="ECO:0000256" key="1">
    <source>
        <dbReference type="ARBA" id="ARBA00010396"/>
    </source>
</evidence>
<protein>
    <recommendedName>
        <fullName evidence="6">Ribosomal RNA small subunit methyltransferase H</fullName>
        <ecNumber evidence="6">2.1.1.199</ecNumber>
    </recommendedName>
    <alternativeName>
        <fullName evidence="6">16S rRNA m(4)C1402 methyltransferase</fullName>
    </alternativeName>
    <alternativeName>
        <fullName evidence="6">rRNA (cytosine-N(4)-)-methyltransferase RsmH</fullName>
    </alternativeName>
</protein>
<evidence type="ECO:0000313" key="7">
    <source>
        <dbReference type="EMBL" id="PJC24600.1"/>
    </source>
</evidence>
<dbReference type="GO" id="GO:0005737">
    <property type="term" value="C:cytoplasm"/>
    <property type="evidence" value="ECO:0007669"/>
    <property type="project" value="UniProtKB-SubCell"/>
</dbReference>
<comment type="catalytic activity">
    <reaction evidence="6">
        <text>cytidine(1402) in 16S rRNA + S-adenosyl-L-methionine = N(4)-methylcytidine(1402) in 16S rRNA + S-adenosyl-L-homocysteine + H(+)</text>
        <dbReference type="Rhea" id="RHEA:42928"/>
        <dbReference type="Rhea" id="RHEA-COMP:10286"/>
        <dbReference type="Rhea" id="RHEA-COMP:10287"/>
        <dbReference type="ChEBI" id="CHEBI:15378"/>
        <dbReference type="ChEBI" id="CHEBI:57856"/>
        <dbReference type="ChEBI" id="CHEBI:59789"/>
        <dbReference type="ChEBI" id="CHEBI:74506"/>
        <dbReference type="ChEBI" id="CHEBI:82748"/>
        <dbReference type="EC" id="2.1.1.199"/>
    </reaction>
</comment>
<dbReference type="PIRSF" id="PIRSF004486">
    <property type="entry name" value="MraW"/>
    <property type="match status" value="1"/>
</dbReference>
<dbReference type="InterPro" id="IPR029063">
    <property type="entry name" value="SAM-dependent_MTases_sf"/>
</dbReference>
<feature type="binding site" evidence="6">
    <location>
        <position position="96"/>
    </location>
    <ligand>
        <name>S-adenosyl-L-methionine</name>
        <dbReference type="ChEBI" id="CHEBI:59789"/>
    </ligand>
</feature>
<feature type="binding site" evidence="6">
    <location>
        <begin position="32"/>
        <end position="34"/>
    </location>
    <ligand>
        <name>S-adenosyl-L-methionine</name>
        <dbReference type="ChEBI" id="CHEBI:59789"/>
    </ligand>
</feature>
<dbReference type="Gene3D" id="1.10.150.170">
    <property type="entry name" value="Putative methyltransferase TM0872, insert domain"/>
    <property type="match status" value="1"/>
</dbReference>
<evidence type="ECO:0000256" key="2">
    <source>
        <dbReference type="ARBA" id="ARBA00022552"/>
    </source>
</evidence>
<dbReference type="GO" id="GO:0070475">
    <property type="term" value="P:rRNA base methylation"/>
    <property type="evidence" value="ECO:0007669"/>
    <property type="project" value="UniProtKB-UniRule"/>
</dbReference>
<dbReference type="HAMAP" id="MF_01007">
    <property type="entry name" value="16SrRNA_methyltr_H"/>
    <property type="match status" value="1"/>
</dbReference>
<comment type="caution">
    <text evidence="7">The sequence shown here is derived from an EMBL/GenBank/DDBJ whole genome shotgun (WGS) entry which is preliminary data.</text>
</comment>
<dbReference type="GO" id="GO:0071424">
    <property type="term" value="F:rRNA (cytosine-N4-)-methyltransferase activity"/>
    <property type="evidence" value="ECO:0007669"/>
    <property type="project" value="UniProtKB-UniRule"/>
</dbReference>
<keyword evidence="6" id="KW-0963">Cytoplasm</keyword>
<dbReference type="Gene3D" id="3.40.50.150">
    <property type="entry name" value="Vaccinia Virus protein VP39"/>
    <property type="match status" value="1"/>
</dbReference>
<evidence type="ECO:0000256" key="3">
    <source>
        <dbReference type="ARBA" id="ARBA00022603"/>
    </source>
</evidence>
<accession>A0A2M8EPD1</accession>
<evidence type="ECO:0000256" key="4">
    <source>
        <dbReference type="ARBA" id="ARBA00022679"/>
    </source>
</evidence>
<dbReference type="InterPro" id="IPR002903">
    <property type="entry name" value="RsmH"/>
</dbReference>
<evidence type="ECO:0000313" key="8">
    <source>
        <dbReference type="Proteomes" id="UP000230251"/>
    </source>
</evidence>
<reference evidence="8" key="1">
    <citation type="submission" date="2017-09" db="EMBL/GenBank/DDBJ databases">
        <title>Depth-based differentiation of microbial function through sediment-hosted aquifers and enrichment of novel symbionts in the deep terrestrial subsurface.</title>
        <authorList>
            <person name="Probst A.J."/>
            <person name="Ladd B."/>
            <person name="Jarett J.K."/>
            <person name="Geller-Mcgrath D.E."/>
            <person name="Sieber C.M.K."/>
            <person name="Emerson J.B."/>
            <person name="Anantharaman K."/>
            <person name="Thomas B.C."/>
            <person name="Malmstrom R."/>
            <person name="Stieglmeier M."/>
            <person name="Klingl A."/>
            <person name="Woyke T."/>
            <person name="Ryan C.M."/>
            <person name="Banfield J.F."/>
        </authorList>
    </citation>
    <scope>NUCLEOTIDE SEQUENCE [LARGE SCALE GENOMIC DNA]</scope>
</reference>
<dbReference type="NCBIfam" id="TIGR00006">
    <property type="entry name" value="16S rRNA (cytosine(1402)-N(4))-methyltransferase RsmH"/>
    <property type="match status" value="1"/>
</dbReference>
<sequence length="285" mass="31804">MNNHIPVLMNEVIEGLSLHSGATVIDATIGLGGHAEMILARTSPSGKLIGFERDDRNLDLAKDHLSSYTDRVTLINDSFGNMAEHDLGKIDAILFDLGFSSVHVDDASRGFSFQQEGPLDMRYDQKQELTAEAIINSWTKDELADLFFQYADETRSRQIAEEIVKARKANRITTTTQLAETVENVVKRSGKTHPATKVFQALRMAVNDELGEIKKGVDSGINLLKPGGRMAIITFHSTEDAFVKYQLKDDPRIELVNKKVIKPTYEEMRSNSRSRSAKLRVVAKI</sequence>
<keyword evidence="2 6" id="KW-0698">rRNA processing</keyword>
<evidence type="ECO:0000256" key="6">
    <source>
        <dbReference type="HAMAP-Rule" id="MF_01007"/>
    </source>
</evidence>
<dbReference type="EMBL" id="PFSI01000030">
    <property type="protein sequence ID" value="PJC24600.1"/>
    <property type="molecule type" value="Genomic_DNA"/>
</dbReference>
<evidence type="ECO:0000256" key="5">
    <source>
        <dbReference type="ARBA" id="ARBA00022691"/>
    </source>
</evidence>
<dbReference type="EC" id="2.1.1.199" evidence="6"/>
<keyword evidence="5 6" id="KW-0949">S-adenosyl-L-methionine</keyword>
<feature type="binding site" evidence="6">
    <location>
        <position position="79"/>
    </location>
    <ligand>
        <name>S-adenosyl-L-methionine</name>
        <dbReference type="ChEBI" id="CHEBI:59789"/>
    </ligand>
</feature>
<proteinExistence type="inferred from homology"/>
<comment type="function">
    <text evidence="6">Specifically methylates the N4 position of cytidine in position 1402 (C1402) of 16S rRNA.</text>
</comment>
<dbReference type="SUPFAM" id="SSF53335">
    <property type="entry name" value="S-adenosyl-L-methionine-dependent methyltransferases"/>
    <property type="match status" value="1"/>
</dbReference>
<keyword evidence="3 6" id="KW-0489">Methyltransferase</keyword>
<feature type="binding site" evidence="6">
    <location>
        <position position="52"/>
    </location>
    <ligand>
        <name>S-adenosyl-L-methionine</name>
        <dbReference type="ChEBI" id="CHEBI:59789"/>
    </ligand>
</feature>
<feature type="binding site" evidence="6">
    <location>
        <position position="103"/>
    </location>
    <ligand>
        <name>S-adenosyl-L-methionine</name>
        <dbReference type="ChEBI" id="CHEBI:59789"/>
    </ligand>
</feature>
<comment type="similarity">
    <text evidence="1 6">Belongs to the methyltransferase superfamily. RsmH family.</text>
</comment>
<keyword evidence="4 6" id="KW-0808">Transferase</keyword>
<dbReference type="Pfam" id="PF01795">
    <property type="entry name" value="Methyltransf_5"/>
    <property type="match status" value="1"/>
</dbReference>
<dbReference type="Proteomes" id="UP000230251">
    <property type="component" value="Unassembled WGS sequence"/>
</dbReference>
<dbReference type="InterPro" id="IPR023397">
    <property type="entry name" value="SAM-dep_MeTrfase_MraW_recog"/>
</dbReference>
<organism evidence="7 8">
    <name type="scientific">Candidatus Uhrbacteria bacterium CG_4_9_14_0_2_um_filter_41_50</name>
    <dbReference type="NCBI Taxonomy" id="1975031"/>
    <lineage>
        <taxon>Bacteria</taxon>
        <taxon>Candidatus Uhriibacteriota</taxon>
    </lineage>
</organism>
<dbReference type="PANTHER" id="PTHR11265">
    <property type="entry name" value="S-ADENOSYL-METHYLTRANSFERASE MRAW"/>
    <property type="match status" value="1"/>
</dbReference>
<comment type="subcellular location">
    <subcellularLocation>
        <location evidence="6">Cytoplasm</location>
    </subcellularLocation>
</comment>
<dbReference type="PANTHER" id="PTHR11265:SF0">
    <property type="entry name" value="12S RRNA N4-METHYLCYTIDINE METHYLTRANSFERASE"/>
    <property type="match status" value="1"/>
</dbReference>